<dbReference type="PROSITE" id="PS51635">
    <property type="entry name" value="PNPLA"/>
    <property type="match status" value="1"/>
</dbReference>
<feature type="region of interest" description="Disordered" evidence="8">
    <location>
        <begin position="485"/>
        <end position="522"/>
    </location>
</feature>
<dbReference type="CDD" id="cd00067">
    <property type="entry name" value="GAL4"/>
    <property type="match status" value="1"/>
</dbReference>
<evidence type="ECO:0000256" key="8">
    <source>
        <dbReference type="SAM" id="MobiDB-lite"/>
    </source>
</evidence>
<dbReference type="GO" id="GO:0000435">
    <property type="term" value="P:positive regulation of transcription from RNA polymerase II promoter by galactose"/>
    <property type="evidence" value="ECO:0007669"/>
    <property type="project" value="TreeGrafter"/>
</dbReference>
<dbReference type="InterPro" id="IPR051127">
    <property type="entry name" value="Fungal_SecMet_Regulators"/>
</dbReference>
<dbReference type="GO" id="GO:0006351">
    <property type="term" value="P:DNA-templated transcription"/>
    <property type="evidence" value="ECO:0007669"/>
    <property type="project" value="InterPro"/>
</dbReference>
<feature type="compositionally biased region" description="Basic and acidic residues" evidence="8">
    <location>
        <begin position="600"/>
        <end position="609"/>
    </location>
</feature>
<evidence type="ECO:0008006" key="13">
    <source>
        <dbReference type="Google" id="ProtNLM"/>
    </source>
</evidence>
<evidence type="ECO:0000313" key="11">
    <source>
        <dbReference type="EMBL" id="KAF7178187.1"/>
    </source>
</evidence>
<evidence type="ECO:0000259" key="9">
    <source>
        <dbReference type="PROSITE" id="PS50048"/>
    </source>
</evidence>
<dbReference type="GO" id="GO:0005634">
    <property type="term" value="C:nucleus"/>
    <property type="evidence" value="ECO:0007669"/>
    <property type="project" value="TreeGrafter"/>
</dbReference>
<feature type="compositionally biased region" description="Low complexity" evidence="8">
    <location>
        <begin position="503"/>
        <end position="516"/>
    </location>
</feature>
<comment type="caution">
    <text evidence="11">The sequence shown here is derived from an EMBL/GenBank/DDBJ whole genome shotgun (WGS) entry which is preliminary data.</text>
</comment>
<dbReference type="Proteomes" id="UP000641853">
    <property type="component" value="Unassembled WGS sequence"/>
</dbReference>
<dbReference type="InterPro" id="IPR036864">
    <property type="entry name" value="Zn2-C6_fun-type_DNA-bd_sf"/>
</dbReference>
<feature type="domain" description="PNPLA" evidence="10">
    <location>
        <begin position="23"/>
        <end position="205"/>
    </location>
</feature>
<dbReference type="GO" id="GO:0016042">
    <property type="term" value="P:lipid catabolic process"/>
    <property type="evidence" value="ECO:0007669"/>
    <property type="project" value="UniProtKB-UniRule"/>
</dbReference>
<feature type="active site" description="Proton acceptor" evidence="7">
    <location>
        <position position="192"/>
    </location>
</feature>
<feature type="active site" description="Nucleophile" evidence="7">
    <location>
        <position position="71"/>
    </location>
</feature>
<dbReference type="InterPro" id="IPR001138">
    <property type="entry name" value="Zn2Cys6_DnaBD"/>
</dbReference>
<dbReference type="GO" id="GO:0000978">
    <property type="term" value="F:RNA polymerase II cis-regulatory region sequence-specific DNA binding"/>
    <property type="evidence" value="ECO:0007669"/>
    <property type="project" value="TreeGrafter"/>
</dbReference>
<dbReference type="GO" id="GO:0046486">
    <property type="term" value="P:glycerolipid metabolic process"/>
    <property type="evidence" value="ECO:0007669"/>
    <property type="project" value="UniProtKB-ARBA"/>
</dbReference>
<dbReference type="Pfam" id="PF04082">
    <property type="entry name" value="Fungal_trans"/>
    <property type="match status" value="1"/>
</dbReference>
<keyword evidence="5" id="KW-0804">Transcription</keyword>
<feature type="region of interest" description="Disordered" evidence="8">
    <location>
        <begin position="586"/>
        <end position="621"/>
    </location>
</feature>
<evidence type="ECO:0000256" key="6">
    <source>
        <dbReference type="ARBA" id="ARBA00023242"/>
    </source>
</evidence>
<evidence type="ECO:0000256" key="2">
    <source>
        <dbReference type="ARBA" id="ARBA00023015"/>
    </source>
</evidence>
<keyword evidence="1" id="KW-0479">Metal-binding</keyword>
<evidence type="ECO:0000313" key="12">
    <source>
        <dbReference type="Proteomes" id="UP000641853"/>
    </source>
</evidence>
<name>A0A8H6QTY6_9EURO</name>
<dbReference type="InterPro" id="IPR016035">
    <property type="entry name" value="Acyl_Trfase/lysoPLipase"/>
</dbReference>
<sequence length="1244" mass="138303">MQAQTTKTGGEPNPVDTTGLCLLSLDGGGVRGLSTLFILKTIMDRLNRERCDAKLPSVKPCEVFDLIGGTSTGGLIAIMLGRLEMDVDECISAYIELMKVIFEEKLNLLPVGGTLKIRSRFDSGKLKDAIMDVTARHGASGTEPFTDGRERGTKVLAEEPDIPATICEAALATSAATGFFTPVQIGPRCFVDGALGANNPVDEVEGEASNIWCPDTGDLKPLVKCFISIGTGNPGKRAIEDNLFKFFSKTLVAISTETEETERKFIARWAGHFDQKRFFRFNVEQGLQNVGLTEYKEQGLIEAATHEYIAHQNQRFRVRDCVQNLRQKQYATGVRFDKVVRKLSQNKDPADNWADNRGVFRNIPFPRNQGFVGRDEQLDKLEELLFPPSRQHKVAVTGLGGVGKTQVALEIAYRIQETRPECSIFWIPATNLEALERTYLKIAEQLALPGLEEERADARKLLKDYLCDGNAGQWLLIFENADDRIPPNRHGDNNNKTRHTNGSSASSSTSTSTSTSVPPRSKRNQVARACDWCRVHRIKCDSSLPCQNCRNRGGNCTKKRAPEIRALPQAVREIERLRQRVQELEEQLENATNTNTASNGDDRTIRNENRPSGTRKGWDGIHTRTAHSSQTQWYGPSSAFYFIGRMSAYLSAVFNQPEDDRNLQPKSASRIFTSLTSTRPTPEELPTPSAIADGPVGSEAFLNSIEEDYFLNLFWHSYHPTYQILDEAEFREHYKSLWADSATTRKPSALVDIVLALCMQYGVALTPDSSVHPTVTGRHNGHVDINDASIAGRWYYRRSQSLLVSELESPSITTLQCHIFSVVYLCNASFQNMAHTTLALAVRTAHILGLHLEPRENLPRPQRELRKRIWWTLYTVESKTCMKLGRPCSMPDMTATCQLPADDHELARLSVSNIAAYGNEVTWLTYSRLLTTLVLAAQTIHLGLYDRRAEILAANEAKSLYTDSSSLEALAEFLTSQMDNIREWLRSVPDAMKNKRKDGGEPFSTDGSELDLERYAPSWLQRQRLLLELLYHNLSMNIYRPFICFPSTSTTNFNSTPLTEGHAISCVNHAITITHILRQILTATDFLKGWYEAFQWQWNSTLSMVGFILAYPSHPSTPTARAAIDDAITVFEVFGNNFAVAGSAANVTRGLAAKADFLSGRFGAGVGTATTLTPPYSGQMEGFLGTMGNDVTGSLMLADEPSAMFQSTLAGAMGLAYNVDSFYSFEPLYAGSSNLADAWNLSYD</sequence>
<dbReference type="InterPro" id="IPR007219">
    <property type="entry name" value="XnlR_reg_dom"/>
</dbReference>
<dbReference type="Pfam" id="PF00172">
    <property type="entry name" value="Zn_clus"/>
    <property type="match status" value="1"/>
</dbReference>
<reference evidence="11" key="1">
    <citation type="submission" date="2020-06" db="EMBL/GenBank/DDBJ databases">
        <title>Draft genome sequences of strains closely related to Aspergillus parafelis and Aspergillus hiratsukae.</title>
        <authorList>
            <person name="Dos Santos R.A.C."/>
            <person name="Rivero-Menendez O."/>
            <person name="Steenwyk J.L."/>
            <person name="Mead M.E."/>
            <person name="Goldman G.H."/>
            <person name="Alastruey-Izquierdo A."/>
            <person name="Rokas A."/>
        </authorList>
    </citation>
    <scope>NUCLEOTIDE SEQUENCE</scope>
    <source>
        <strain evidence="11">CNM-CM7691</strain>
    </source>
</reference>
<evidence type="ECO:0000256" key="4">
    <source>
        <dbReference type="ARBA" id="ARBA00023125"/>
    </source>
</evidence>
<dbReference type="AlphaFoldDB" id="A0A8H6QTY6"/>
<dbReference type="Pfam" id="PF01734">
    <property type="entry name" value="Patatin"/>
    <property type="match status" value="1"/>
</dbReference>
<keyword evidence="2" id="KW-0805">Transcription regulation</keyword>
<dbReference type="SUPFAM" id="SSF52540">
    <property type="entry name" value="P-loop containing nucleoside triphosphate hydrolases"/>
    <property type="match status" value="1"/>
</dbReference>
<keyword evidence="4" id="KW-0238">DNA-binding</keyword>
<keyword evidence="12" id="KW-1185">Reference proteome</keyword>
<dbReference type="InterPro" id="IPR027417">
    <property type="entry name" value="P-loop_NTPase"/>
</dbReference>
<keyword evidence="7" id="KW-0378">Hydrolase</keyword>
<dbReference type="GO" id="GO:0000981">
    <property type="term" value="F:DNA-binding transcription factor activity, RNA polymerase II-specific"/>
    <property type="evidence" value="ECO:0007669"/>
    <property type="project" value="InterPro"/>
</dbReference>
<organism evidence="11 12">
    <name type="scientific">Aspergillus felis</name>
    <dbReference type="NCBI Taxonomy" id="1287682"/>
    <lineage>
        <taxon>Eukaryota</taxon>
        <taxon>Fungi</taxon>
        <taxon>Dikarya</taxon>
        <taxon>Ascomycota</taxon>
        <taxon>Pezizomycotina</taxon>
        <taxon>Eurotiomycetes</taxon>
        <taxon>Eurotiomycetidae</taxon>
        <taxon>Eurotiales</taxon>
        <taxon>Aspergillaceae</taxon>
        <taxon>Aspergillus</taxon>
        <taxon>Aspergillus subgen. Fumigati</taxon>
    </lineage>
</organism>
<dbReference type="PANTHER" id="PTHR47424:SF12">
    <property type="entry name" value="TRANSCRIPTION FACTOR ASQA"/>
    <property type="match status" value="1"/>
</dbReference>
<dbReference type="CDD" id="cd12148">
    <property type="entry name" value="fungal_TF_MHR"/>
    <property type="match status" value="1"/>
</dbReference>
<feature type="short sequence motif" description="DGA/G" evidence="7">
    <location>
        <begin position="192"/>
        <end position="194"/>
    </location>
</feature>
<evidence type="ECO:0000256" key="5">
    <source>
        <dbReference type="ARBA" id="ARBA00023163"/>
    </source>
</evidence>
<feature type="short sequence motif" description="GXSXG" evidence="7">
    <location>
        <begin position="69"/>
        <end position="73"/>
    </location>
</feature>
<feature type="compositionally biased region" description="Basic and acidic residues" evidence="8">
    <location>
        <begin position="485"/>
        <end position="495"/>
    </location>
</feature>
<dbReference type="SMART" id="SM00906">
    <property type="entry name" value="Fungal_trans"/>
    <property type="match status" value="1"/>
</dbReference>
<evidence type="ECO:0000259" key="10">
    <source>
        <dbReference type="PROSITE" id="PS51635"/>
    </source>
</evidence>
<dbReference type="Gene3D" id="3.40.50.300">
    <property type="entry name" value="P-loop containing nucleotide triphosphate hydrolases"/>
    <property type="match status" value="1"/>
</dbReference>
<proteinExistence type="predicted"/>
<dbReference type="Gene3D" id="4.10.240.10">
    <property type="entry name" value="Zn(2)-C6 fungal-type DNA-binding domain"/>
    <property type="match status" value="1"/>
</dbReference>
<dbReference type="SMART" id="SM00066">
    <property type="entry name" value="GAL4"/>
    <property type="match status" value="1"/>
</dbReference>
<dbReference type="EMBL" id="JACBAG010001885">
    <property type="protein sequence ID" value="KAF7178187.1"/>
    <property type="molecule type" value="Genomic_DNA"/>
</dbReference>
<dbReference type="GO" id="GO:0008270">
    <property type="term" value="F:zinc ion binding"/>
    <property type="evidence" value="ECO:0007669"/>
    <property type="project" value="InterPro"/>
</dbReference>
<dbReference type="PROSITE" id="PS50048">
    <property type="entry name" value="ZN2_CY6_FUNGAL_2"/>
    <property type="match status" value="1"/>
</dbReference>
<feature type="compositionally biased region" description="Polar residues" evidence="8">
    <location>
        <begin position="590"/>
        <end position="599"/>
    </location>
</feature>
<accession>A0A8H6QTY6</accession>
<feature type="domain" description="Zn(2)-C6 fungal-type" evidence="9">
    <location>
        <begin position="529"/>
        <end position="558"/>
    </location>
</feature>
<dbReference type="SUPFAM" id="SSF52151">
    <property type="entry name" value="FabD/lysophospholipase-like"/>
    <property type="match status" value="1"/>
</dbReference>
<dbReference type="GO" id="GO:0016787">
    <property type="term" value="F:hydrolase activity"/>
    <property type="evidence" value="ECO:0007669"/>
    <property type="project" value="UniProtKB-UniRule"/>
</dbReference>
<dbReference type="Gene3D" id="3.40.1090.10">
    <property type="entry name" value="Cytosolic phospholipase A2 catalytic domain"/>
    <property type="match status" value="1"/>
</dbReference>
<evidence type="ECO:0000256" key="3">
    <source>
        <dbReference type="ARBA" id="ARBA00023098"/>
    </source>
</evidence>
<keyword evidence="6" id="KW-0539">Nucleus</keyword>
<keyword evidence="7" id="KW-0442">Lipid degradation</keyword>
<dbReference type="PROSITE" id="PS00463">
    <property type="entry name" value="ZN2_CY6_FUNGAL_1"/>
    <property type="match status" value="1"/>
</dbReference>
<evidence type="ECO:0000256" key="7">
    <source>
        <dbReference type="PROSITE-ProRule" id="PRU01161"/>
    </source>
</evidence>
<dbReference type="PANTHER" id="PTHR47424">
    <property type="entry name" value="REGULATORY PROTEIN GAL4"/>
    <property type="match status" value="1"/>
</dbReference>
<feature type="short sequence motif" description="GXGXXG" evidence="7">
    <location>
        <begin position="27"/>
        <end position="32"/>
    </location>
</feature>
<protein>
    <recommendedName>
        <fullName evidence="13">Zn(2)-C6 fungal-type domain-containing protein</fullName>
    </recommendedName>
</protein>
<dbReference type="SUPFAM" id="SSF57701">
    <property type="entry name" value="Zn2/Cys6 DNA-binding domain"/>
    <property type="match status" value="1"/>
</dbReference>
<gene>
    <name evidence="11" type="ORF">CNMCM7691_006859</name>
</gene>
<evidence type="ECO:0000256" key="1">
    <source>
        <dbReference type="ARBA" id="ARBA00022723"/>
    </source>
</evidence>
<dbReference type="InterPro" id="IPR002641">
    <property type="entry name" value="PNPLA_dom"/>
</dbReference>
<keyword evidence="3 7" id="KW-0443">Lipid metabolism</keyword>
<dbReference type="CDD" id="cd07216">
    <property type="entry name" value="Pat17_PNPLA8_PNPLA9_like3"/>
    <property type="match status" value="1"/>
</dbReference>